<comment type="caution">
    <text evidence="2">The sequence shown here is derived from an EMBL/GenBank/DDBJ whole genome shotgun (WGS) entry which is preliminary data.</text>
</comment>
<reference evidence="2 3" key="1">
    <citation type="submission" date="2015-08" db="EMBL/GenBank/DDBJ databases">
        <title>Next Generation Sequencing and Analysis of the Genome of Puccinia sorghi L Schw, the Causal Agent of Maize Common Rust.</title>
        <authorList>
            <person name="Rochi L."/>
            <person name="Burguener G."/>
            <person name="Darino M."/>
            <person name="Turjanski A."/>
            <person name="Kreff E."/>
            <person name="Dieguez M.J."/>
            <person name="Sacco F."/>
        </authorList>
    </citation>
    <scope>NUCLEOTIDE SEQUENCE [LARGE SCALE GENOMIC DNA]</scope>
    <source>
        <strain evidence="2 3">RO10H11247</strain>
    </source>
</reference>
<name>A0A0L6VCR1_9BASI</name>
<evidence type="ECO:0000313" key="2">
    <source>
        <dbReference type="EMBL" id="KNZ58504.1"/>
    </source>
</evidence>
<gene>
    <name evidence="2" type="ORF">VP01_191g18</name>
</gene>
<keyword evidence="1" id="KW-1133">Transmembrane helix</keyword>
<dbReference type="VEuPathDB" id="FungiDB:VP01_191g18"/>
<sequence>MLFKTLLLNFLVAGMAVSSVVVPAADERTKRVMEKKSGKRGLHEEVTESVLIEYASSVEVCIQEKGPSILKDCDKGHAEDVKDGLEEIVDKFSSLRQQCHKGIITFEFEQIEEFCHQFVKLLKKFQTILWAIKKHVLIAEACGVELFKCGFELNEIFKFIVSYKVDFLGFAISLGIDFSLFAGIGFSVPHLD</sequence>
<dbReference type="STRING" id="27349.A0A0L6VCR1"/>
<keyword evidence="3" id="KW-1185">Reference proteome</keyword>
<protein>
    <submittedName>
        <fullName evidence="2">Uncharacterized protein</fullName>
    </submittedName>
</protein>
<dbReference type="EMBL" id="LAVV01006748">
    <property type="protein sequence ID" value="KNZ58504.1"/>
    <property type="molecule type" value="Genomic_DNA"/>
</dbReference>
<feature type="transmembrane region" description="Helical" evidence="1">
    <location>
        <begin position="6"/>
        <end position="25"/>
    </location>
</feature>
<evidence type="ECO:0000313" key="3">
    <source>
        <dbReference type="Proteomes" id="UP000037035"/>
    </source>
</evidence>
<keyword evidence="1" id="KW-0472">Membrane</keyword>
<dbReference type="AlphaFoldDB" id="A0A0L6VCR1"/>
<organism evidence="2 3">
    <name type="scientific">Puccinia sorghi</name>
    <dbReference type="NCBI Taxonomy" id="27349"/>
    <lineage>
        <taxon>Eukaryota</taxon>
        <taxon>Fungi</taxon>
        <taxon>Dikarya</taxon>
        <taxon>Basidiomycota</taxon>
        <taxon>Pucciniomycotina</taxon>
        <taxon>Pucciniomycetes</taxon>
        <taxon>Pucciniales</taxon>
        <taxon>Pucciniaceae</taxon>
        <taxon>Puccinia</taxon>
    </lineage>
</organism>
<accession>A0A0L6VCR1</accession>
<evidence type="ECO:0000256" key="1">
    <source>
        <dbReference type="SAM" id="Phobius"/>
    </source>
</evidence>
<dbReference type="OrthoDB" id="2496237at2759"/>
<keyword evidence="1" id="KW-0812">Transmembrane</keyword>
<proteinExistence type="predicted"/>
<feature type="transmembrane region" description="Helical" evidence="1">
    <location>
        <begin position="167"/>
        <end position="188"/>
    </location>
</feature>
<dbReference type="Proteomes" id="UP000037035">
    <property type="component" value="Unassembled WGS sequence"/>
</dbReference>